<protein>
    <submittedName>
        <fullName evidence="2">Uncharacterized protein</fullName>
    </submittedName>
</protein>
<feature type="compositionally biased region" description="Acidic residues" evidence="1">
    <location>
        <begin position="88"/>
        <end position="98"/>
    </location>
</feature>
<feature type="compositionally biased region" description="Low complexity" evidence="1">
    <location>
        <begin position="56"/>
        <end position="68"/>
    </location>
</feature>
<proteinExistence type="predicted"/>
<reference evidence="3" key="1">
    <citation type="submission" date="2016-03" db="EMBL/GenBank/DDBJ databases">
        <authorList>
            <person name="Guldener U."/>
        </authorList>
    </citation>
    <scope>NUCLEOTIDE SEQUENCE [LARGE SCALE GENOMIC DNA]</scope>
    <source>
        <strain evidence="3">04CH-RAC-A.6.1</strain>
    </source>
</reference>
<keyword evidence="3" id="KW-1185">Reference proteome</keyword>
<evidence type="ECO:0000256" key="1">
    <source>
        <dbReference type="SAM" id="MobiDB-lite"/>
    </source>
</evidence>
<accession>A0A1E1LG98</accession>
<dbReference type="Proteomes" id="UP000178912">
    <property type="component" value="Unassembled WGS sequence"/>
</dbReference>
<feature type="compositionally biased region" description="Pro residues" evidence="1">
    <location>
        <begin position="1"/>
        <end position="12"/>
    </location>
</feature>
<feature type="compositionally biased region" description="Basic and acidic residues" evidence="1">
    <location>
        <begin position="72"/>
        <end position="87"/>
    </location>
</feature>
<evidence type="ECO:0000313" key="3">
    <source>
        <dbReference type="Proteomes" id="UP000178912"/>
    </source>
</evidence>
<dbReference type="OrthoDB" id="5335351at2759"/>
<dbReference type="AlphaFoldDB" id="A0A1E1LG98"/>
<dbReference type="EMBL" id="FJUX01000115">
    <property type="protein sequence ID" value="CZT09482.1"/>
    <property type="molecule type" value="Genomic_DNA"/>
</dbReference>
<gene>
    <name evidence="2" type="ORF">RAG0_14239</name>
</gene>
<name>A0A1E1LG98_9HELO</name>
<organism evidence="2 3">
    <name type="scientific">Rhynchosporium agropyri</name>
    <dbReference type="NCBI Taxonomy" id="914238"/>
    <lineage>
        <taxon>Eukaryota</taxon>
        <taxon>Fungi</taxon>
        <taxon>Dikarya</taxon>
        <taxon>Ascomycota</taxon>
        <taxon>Pezizomycotina</taxon>
        <taxon>Leotiomycetes</taxon>
        <taxon>Helotiales</taxon>
        <taxon>Ploettnerulaceae</taxon>
        <taxon>Rhynchosporium</taxon>
    </lineage>
</organism>
<feature type="region of interest" description="Disordered" evidence="1">
    <location>
        <begin position="1"/>
        <end position="104"/>
    </location>
</feature>
<evidence type="ECO:0000313" key="2">
    <source>
        <dbReference type="EMBL" id="CZT09482.1"/>
    </source>
</evidence>
<sequence>MSSTPQPLPETPSKPVAVVKPRTPLPGGPTNGTSKKTMESPDEDVPEASKRETQQPSSSIPIPEAESAPDSKPAEVDSQSRQENEHSDMDEEEEEEDESHLADFDWSDWEQRYTSNLKNLFAEELEIIEEFDAYATSFSAWAKAGAQRDNARMLRTRKEFTHLAESALEDKANHYKGVVDAFQAAMNMLRRQ</sequence>